<evidence type="ECO:0000313" key="1">
    <source>
        <dbReference type="EMBL" id="GBN71426.1"/>
    </source>
</evidence>
<proteinExistence type="predicted"/>
<accession>A0A4Y2R7N9</accession>
<dbReference type="EMBL" id="BGPR01015993">
    <property type="protein sequence ID" value="GBN71426.1"/>
    <property type="molecule type" value="Genomic_DNA"/>
</dbReference>
<gene>
    <name evidence="1" type="ORF">AVEN_176709_1</name>
    <name evidence="2" type="ORF">AVEN_230318_1</name>
</gene>
<organism evidence="2 3">
    <name type="scientific">Araneus ventricosus</name>
    <name type="common">Orbweaver spider</name>
    <name type="synonym">Epeira ventricosa</name>
    <dbReference type="NCBI Taxonomy" id="182803"/>
    <lineage>
        <taxon>Eukaryota</taxon>
        <taxon>Metazoa</taxon>
        <taxon>Ecdysozoa</taxon>
        <taxon>Arthropoda</taxon>
        <taxon>Chelicerata</taxon>
        <taxon>Arachnida</taxon>
        <taxon>Araneae</taxon>
        <taxon>Araneomorphae</taxon>
        <taxon>Entelegynae</taxon>
        <taxon>Araneoidea</taxon>
        <taxon>Araneidae</taxon>
        <taxon>Araneus</taxon>
    </lineage>
</organism>
<evidence type="ECO:0000313" key="3">
    <source>
        <dbReference type="Proteomes" id="UP000499080"/>
    </source>
</evidence>
<name>A0A4Y2R7N9_ARAVE</name>
<protein>
    <submittedName>
        <fullName evidence="2">Uncharacterized protein</fullName>
    </submittedName>
</protein>
<reference evidence="2 3" key="1">
    <citation type="journal article" date="2019" name="Sci. Rep.">
        <title>Orb-weaving spider Araneus ventricosus genome elucidates the spidroin gene catalogue.</title>
        <authorList>
            <person name="Kono N."/>
            <person name="Nakamura H."/>
            <person name="Ohtoshi R."/>
            <person name="Moran D.A.P."/>
            <person name="Shinohara A."/>
            <person name="Yoshida Y."/>
            <person name="Fujiwara M."/>
            <person name="Mori M."/>
            <person name="Tomita M."/>
            <person name="Arakawa K."/>
        </authorList>
    </citation>
    <scope>NUCLEOTIDE SEQUENCE [LARGE SCALE GENOMIC DNA]</scope>
</reference>
<dbReference type="Proteomes" id="UP000499080">
    <property type="component" value="Unassembled WGS sequence"/>
</dbReference>
<sequence length="124" mass="13998">MSVGLVHVKFVSWLKNRRLQGGYAASDVIVAKGLSVVYDVDSPTRRIMENEGLFTKMQENTLHRPPSQGQSVAPRAPKIIRRLKVDQYDRWCNDHPCLFSEQTPRGFESASLASPRTGLCLRLD</sequence>
<keyword evidence="3" id="KW-1185">Reference proteome</keyword>
<evidence type="ECO:0000313" key="2">
    <source>
        <dbReference type="EMBL" id="GBN71446.1"/>
    </source>
</evidence>
<dbReference type="AlphaFoldDB" id="A0A4Y2R7N9"/>
<comment type="caution">
    <text evidence="2">The sequence shown here is derived from an EMBL/GenBank/DDBJ whole genome shotgun (WGS) entry which is preliminary data.</text>
</comment>
<dbReference type="EMBL" id="BGPR01015999">
    <property type="protein sequence ID" value="GBN71446.1"/>
    <property type="molecule type" value="Genomic_DNA"/>
</dbReference>